<sequence>MLTIEEPQNMSIISGKIPKNNMMEINRDDLWDIDEINIDKEKSIKDKLEEFVSIAKGDLSTHLNEDYVVRVHFSQNDYSATDAMKYYMKQIAELKY</sequence>
<name>A0A4R1QUK5_9FIRM</name>
<protein>
    <recommendedName>
        <fullName evidence="1">DUF6870 domain-containing protein</fullName>
    </recommendedName>
</protein>
<proteinExistence type="predicted"/>
<dbReference type="Pfam" id="PF21757">
    <property type="entry name" value="DUF6870"/>
    <property type="match status" value="1"/>
</dbReference>
<dbReference type="Proteomes" id="UP000295718">
    <property type="component" value="Unassembled WGS sequence"/>
</dbReference>
<dbReference type="STRING" id="1469948.GCA_000732725_02111"/>
<evidence type="ECO:0000313" key="2">
    <source>
        <dbReference type="EMBL" id="TCL57608.1"/>
    </source>
</evidence>
<dbReference type="InterPro" id="IPR049222">
    <property type="entry name" value="DUF6870"/>
</dbReference>
<evidence type="ECO:0000259" key="1">
    <source>
        <dbReference type="Pfam" id="PF21757"/>
    </source>
</evidence>
<reference evidence="2 3" key="1">
    <citation type="submission" date="2019-03" db="EMBL/GenBank/DDBJ databases">
        <title>Genomic Encyclopedia of Type Strains, Phase IV (KMG-IV): sequencing the most valuable type-strain genomes for metagenomic binning, comparative biology and taxonomic classification.</title>
        <authorList>
            <person name="Goeker M."/>
        </authorList>
    </citation>
    <scope>NUCLEOTIDE SEQUENCE [LARGE SCALE GENOMIC DNA]</scope>
    <source>
        <strain evidence="2 3">DSM 100556</strain>
    </source>
</reference>
<keyword evidence="3" id="KW-1185">Reference proteome</keyword>
<feature type="domain" description="DUF6870" evidence="1">
    <location>
        <begin position="21"/>
        <end position="87"/>
    </location>
</feature>
<evidence type="ECO:0000313" key="3">
    <source>
        <dbReference type="Proteomes" id="UP000295718"/>
    </source>
</evidence>
<accession>A0A4R1QUK5</accession>
<dbReference type="EMBL" id="SLUO01000008">
    <property type="protein sequence ID" value="TCL57608.1"/>
    <property type="molecule type" value="Genomic_DNA"/>
</dbReference>
<comment type="caution">
    <text evidence="2">The sequence shown here is derived from an EMBL/GenBank/DDBJ whole genome shotgun (WGS) entry which is preliminary data.</text>
</comment>
<dbReference type="RefSeq" id="WP_031390800.1">
    <property type="nucleotide sequence ID" value="NZ_JPNB01000001.1"/>
</dbReference>
<gene>
    <name evidence="2" type="ORF">EDD76_108143</name>
</gene>
<dbReference type="AlphaFoldDB" id="A0A4R1QUK5"/>
<organism evidence="2 3">
    <name type="scientific">Kineothrix alysoides</name>
    <dbReference type="NCBI Taxonomy" id="1469948"/>
    <lineage>
        <taxon>Bacteria</taxon>
        <taxon>Bacillati</taxon>
        <taxon>Bacillota</taxon>
        <taxon>Clostridia</taxon>
        <taxon>Lachnospirales</taxon>
        <taxon>Lachnospiraceae</taxon>
        <taxon>Kineothrix</taxon>
    </lineage>
</organism>